<dbReference type="UniPathway" id="UPA00041">
    <property type="reaction ID" value="UER00436"/>
</dbReference>
<dbReference type="GO" id="GO:0005737">
    <property type="term" value="C:cytoplasm"/>
    <property type="evidence" value="ECO:0007669"/>
    <property type="project" value="UniProtKB-SubCell"/>
</dbReference>
<dbReference type="InterPro" id="IPR050099">
    <property type="entry name" value="SIS_GmhA/DiaA_subfam"/>
</dbReference>
<protein>
    <recommendedName>
        <fullName evidence="9">Phosphoheptose isomerase</fullName>
        <ecNumber evidence="9">5.3.1.28</ecNumber>
    </recommendedName>
    <alternativeName>
        <fullName evidence="9">Sedoheptulose 7-phosphate isomerase</fullName>
    </alternativeName>
</protein>
<dbReference type="Gene3D" id="3.40.50.10490">
    <property type="entry name" value="Glucose-6-phosphate isomerase like protein, domain 1"/>
    <property type="match status" value="1"/>
</dbReference>
<dbReference type="PANTHER" id="PTHR30390">
    <property type="entry name" value="SEDOHEPTULOSE 7-PHOSPHATE ISOMERASE / DNAA INITIATOR-ASSOCIATING FACTOR FOR REPLICATION INITIATION"/>
    <property type="match status" value="1"/>
</dbReference>
<dbReference type="Proteomes" id="UP000650511">
    <property type="component" value="Unassembled WGS sequence"/>
</dbReference>
<evidence type="ECO:0000259" key="10">
    <source>
        <dbReference type="PROSITE" id="PS51464"/>
    </source>
</evidence>
<sequence>MNDATRLPTAREHTARLIEALRAVEPELTTVEHWGRHLARVLGDGGRVLACGNGGSAADAQHFTAELVGRYRDDRAPFSAICLSSETSSLTAIGNDYGYDEVFARQVRGHGRPGDVLLAISTSGTSANVLRAAEAAREVGVEVWSLTGPGPNALSERSDASVCVDAPATATVQEVHGVLVHAVCAAFDRVVLGLDDVEGNPTDLLAATEDPPGNGAVVIDVRDKVRTARGGAR</sequence>
<evidence type="ECO:0000256" key="6">
    <source>
        <dbReference type="ARBA" id="ARBA00022833"/>
    </source>
</evidence>
<proteinExistence type="inferred from homology"/>
<evidence type="ECO:0000313" key="11">
    <source>
        <dbReference type="EMBL" id="GGI04563.1"/>
    </source>
</evidence>
<dbReference type="HAMAP" id="MF_00067">
    <property type="entry name" value="GmhA"/>
    <property type="match status" value="1"/>
</dbReference>
<name>A0A8J3ETT4_9ACTN</name>
<gene>
    <name evidence="9 11" type="primary">gmhA</name>
    <name evidence="11" type="ORF">GCM10011354_09720</name>
</gene>
<evidence type="ECO:0000256" key="3">
    <source>
        <dbReference type="ARBA" id="ARBA00009894"/>
    </source>
</evidence>
<organism evidence="11 12">
    <name type="scientific">Egicoccus halophilus</name>
    <dbReference type="NCBI Taxonomy" id="1670830"/>
    <lineage>
        <taxon>Bacteria</taxon>
        <taxon>Bacillati</taxon>
        <taxon>Actinomycetota</taxon>
        <taxon>Nitriliruptoria</taxon>
        <taxon>Egicoccales</taxon>
        <taxon>Egicoccaceae</taxon>
        <taxon>Egicoccus</taxon>
    </lineage>
</organism>
<evidence type="ECO:0000256" key="1">
    <source>
        <dbReference type="ARBA" id="ARBA00000348"/>
    </source>
</evidence>
<comment type="subcellular location">
    <subcellularLocation>
        <location evidence="2 9">Cytoplasm</location>
    </subcellularLocation>
</comment>
<evidence type="ECO:0000256" key="4">
    <source>
        <dbReference type="ARBA" id="ARBA00022490"/>
    </source>
</evidence>
<keyword evidence="4 9" id="KW-0963">Cytoplasm</keyword>
<reference evidence="11" key="1">
    <citation type="journal article" date="2014" name="Int. J. Syst. Evol. Microbiol.">
        <title>Complete genome sequence of Corynebacterium casei LMG S-19264T (=DSM 44701T), isolated from a smear-ripened cheese.</title>
        <authorList>
            <consortium name="US DOE Joint Genome Institute (JGI-PGF)"/>
            <person name="Walter F."/>
            <person name="Albersmeier A."/>
            <person name="Kalinowski J."/>
            <person name="Ruckert C."/>
        </authorList>
    </citation>
    <scope>NUCLEOTIDE SEQUENCE</scope>
    <source>
        <strain evidence="11">CGMCC 1.14988</strain>
    </source>
</reference>
<evidence type="ECO:0000256" key="5">
    <source>
        <dbReference type="ARBA" id="ARBA00022723"/>
    </source>
</evidence>
<dbReference type="GO" id="GO:0005975">
    <property type="term" value="P:carbohydrate metabolic process"/>
    <property type="evidence" value="ECO:0007669"/>
    <property type="project" value="UniProtKB-UniRule"/>
</dbReference>
<comment type="caution">
    <text evidence="11">The sequence shown here is derived from an EMBL/GenBank/DDBJ whole genome shotgun (WGS) entry which is preliminary data.</text>
</comment>
<dbReference type="PANTHER" id="PTHR30390:SF6">
    <property type="entry name" value="DNAA INITIATOR-ASSOCIATING PROTEIN DIAA"/>
    <property type="match status" value="1"/>
</dbReference>
<dbReference type="PROSITE" id="PS51464">
    <property type="entry name" value="SIS"/>
    <property type="match status" value="1"/>
</dbReference>
<keyword evidence="6 9" id="KW-0862">Zinc</keyword>
<evidence type="ECO:0000256" key="2">
    <source>
        <dbReference type="ARBA" id="ARBA00004496"/>
    </source>
</evidence>
<feature type="binding site" evidence="9">
    <location>
        <position position="66"/>
    </location>
    <ligand>
        <name>substrate</name>
    </ligand>
</feature>
<dbReference type="OrthoDB" id="9810929at2"/>
<keyword evidence="7 9" id="KW-0413">Isomerase</keyword>
<keyword evidence="12" id="KW-1185">Reference proteome</keyword>
<comment type="catalytic activity">
    <reaction evidence="1 9">
        <text>2 D-sedoheptulose 7-phosphate = D-glycero-alpha-D-manno-heptose 7-phosphate + D-glycero-beta-D-manno-heptose 7-phosphate</text>
        <dbReference type="Rhea" id="RHEA:27489"/>
        <dbReference type="ChEBI" id="CHEBI:57483"/>
        <dbReference type="ChEBI" id="CHEBI:60203"/>
        <dbReference type="ChEBI" id="CHEBI:60204"/>
        <dbReference type="EC" id="5.3.1.28"/>
    </reaction>
</comment>
<dbReference type="GO" id="GO:2001061">
    <property type="term" value="P:D-glycero-D-manno-heptose 7-phosphate biosynthetic process"/>
    <property type="evidence" value="ECO:0007669"/>
    <property type="project" value="UniProtKB-UniPathway"/>
</dbReference>
<dbReference type="CDD" id="cd05006">
    <property type="entry name" value="SIS_GmhA"/>
    <property type="match status" value="1"/>
</dbReference>
<comment type="miscellaneous">
    <text evidence="9">The reaction produces a racemic mixture of D-glycero-alpha-D-manno-heptose 7-phosphate and D-glycero-beta-D-manno-heptose 7-phosphate.</text>
</comment>
<dbReference type="InterPro" id="IPR001347">
    <property type="entry name" value="SIS_dom"/>
</dbReference>
<feature type="domain" description="SIS" evidence="10">
    <location>
        <begin position="38"/>
        <end position="200"/>
    </location>
</feature>
<dbReference type="GO" id="GO:0097367">
    <property type="term" value="F:carbohydrate derivative binding"/>
    <property type="evidence" value="ECO:0007669"/>
    <property type="project" value="InterPro"/>
</dbReference>
<keyword evidence="5 9" id="KW-0479">Metal-binding</keyword>
<dbReference type="GO" id="GO:0008270">
    <property type="term" value="F:zinc ion binding"/>
    <property type="evidence" value="ECO:0007669"/>
    <property type="project" value="UniProtKB-UniRule"/>
</dbReference>
<dbReference type="InterPro" id="IPR004515">
    <property type="entry name" value="Phosphoheptose_Isoase"/>
</dbReference>
<evidence type="ECO:0000256" key="7">
    <source>
        <dbReference type="ARBA" id="ARBA00023235"/>
    </source>
</evidence>
<comment type="pathway">
    <text evidence="9">Carbohydrate biosynthesis; D-glycero-D-manno-heptose 7-phosphate biosynthesis; D-glycero-alpha-D-manno-heptose 7-phosphate and D-glycero-beta-D-manno-heptose 7-phosphate from sedoheptulose 7-phosphate: step 1/1.</text>
</comment>
<feature type="binding site" evidence="9">
    <location>
        <position position="66"/>
    </location>
    <ligand>
        <name>Zn(2+)</name>
        <dbReference type="ChEBI" id="CHEBI:29105"/>
    </ligand>
</feature>
<comment type="function">
    <text evidence="9">Catalyzes the isomerization of sedoheptulose 7-phosphate in D-glycero-D-manno-heptose 7-phosphate.</text>
</comment>
<comment type="cofactor">
    <cofactor evidence="9">
        <name>Zn(2+)</name>
        <dbReference type="ChEBI" id="CHEBI:29105"/>
    </cofactor>
    <text evidence="9">Binds 1 zinc ion per subunit.</text>
</comment>
<dbReference type="AlphaFoldDB" id="A0A8J3ETT4"/>
<feature type="binding site" evidence="9">
    <location>
        <position position="126"/>
    </location>
    <ligand>
        <name>substrate</name>
    </ligand>
</feature>
<feature type="binding site" evidence="9">
    <location>
        <begin position="53"/>
        <end position="55"/>
    </location>
    <ligand>
        <name>substrate</name>
    </ligand>
</feature>
<dbReference type="RefSeq" id="WP_130649686.1">
    <property type="nucleotide sequence ID" value="NZ_BMHA01000003.1"/>
</dbReference>
<feature type="binding site" evidence="9">
    <location>
        <position position="62"/>
    </location>
    <ligand>
        <name>Zn(2+)</name>
        <dbReference type="ChEBI" id="CHEBI:29105"/>
    </ligand>
</feature>
<dbReference type="SUPFAM" id="SSF53697">
    <property type="entry name" value="SIS domain"/>
    <property type="match status" value="1"/>
</dbReference>
<keyword evidence="8 9" id="KW-0119">Carbohydrate metabolism</keyword>
<reference evidence="11" key="2">
    <citation type="submission" date="2020-09" db="EMBL/GenBank/DDBJ databases">
        <authorList>
            <person name="Sun Q."/>
            <person name="Zhou Y."/>
        </authorList>
    </citation>
    <scope>NUCLEOTIDE SEQUENCE</scope>
    <source>
        <strain evidence="11">CGMCC 1.14988</strain>
    </source>
</reference>
<feature type="binding site" evidence="9">
    <location>
        <begin position="121"/>
        <end position="123"/>
    </location>
    <ligand>
        <name>substrate</name>
    </ligand>
</feature>
<evidence type="ECO:0000256" key="9">
    <source>
        <dbReference type="HAMAP-Rule" id="MF_00067"/>
    </source>
</evidence>
<accession>A0A8J3ETT4</accession>
<dbReference type="Pfam" id="PF13580">
    <property type="entry name" value="SIS_2"/>
    <property type="match status" value="1"/>
</dbReference>
<feature type="binding site" evidence="9">
    <location>
        <position position="181"/>
    </location>
    <ligand>
        <name>Zn(2+)</name>
        <dbReference type="ChEBI" id="CHEBI:29105"/>
    </ligand>
</feature>
<dbReference type="InterPro" id="IPR046348">
    <property type="entry name" value="SIS_dom_sf"/>
</dbReference>
<dbReference type="EMBL" id="BMHA01000003">
    <property type="protein sequence ID" value="GGI04563.1"/>
    <property type="molecule type" value="Genomic_DNA"/>
</dbReference>
<feature type="binding site" evidence="9">
    <location>
        <begin position="95"/>
        <end position="96"/>
    </location>
    <ligand>
        <name>substrate</name>
    </ligand>
</feature>
<dbReference type="EC" id="5.3.1.28" evidence="9"/>
<comment type="similarity">
    <text evidence="3 9">Belongs to the SIS family. GmhA subfamily.</text>
</comment>
<feature type="binding site" evidence="9">
    <location>
        <position position="173"/>
    </location>
    <ligand>
        <name>substrate</name>
    </ligand>
</feature>
<dbReference type="InterPro" id="IPR035461">
    <property type="entry name" value="GmhA/DiaA"/>
</dbReference>
<evidence type="ECO:0000256" key="8">
    <source>
        <dbReference type="ARBA" id="ARBA00023277"/>
    </source>
</evidence>
<feature type="binding site" evidence="9">
    <location>
        <position position="173"/>
    </location>
    <ligand>
        <name>Zn(2+)</name>
        <dbReference type="ChEBI" id="CHEBI:29105"/>
    </ligand>
</feature>
<dbReference type="GO" id="GO:0008968">
    <property type="term" value="F:D-sedoheptulose 7-phosphate isomerase activity"/>
    <property type="evidence" value="ECO:0007669"/>
    <property type="project" value="UniProtKB-UniRule"/>
</dbReference>
<evidence type="ECO:0000313" key="12">
    <source>
        <dbReference type="Proteomes" id="UP000650511"/>
    </source>
</evidence>